<protein>
    <submittedName>
        <fullName evidence="1">Uncharacterized protein</fullName>
    </submittedName>
</protein>
<sequence>MGIGAMTDARWAEFFNMASSQGVYPKTLDYKKAYSLEFVTPAVK</sequence>
<reference evidence="1" key="1">
    <citation type="submission" date="2016-10" db="EMBL/GenBank/DDBJ databases">
        <title>Sequence of Gallionella enrichment culture.</title>
        <authorList>
            <person name="Poehlein A."/>
            <person name="Muehling M."/>
            <person name="Daniel R."/>
        </authorList>
    </citation>
    <scope>NUCLEOTIDE SEQUENCE</scope>
</reference>
<dbReference type="EMBL" id="MLJW01009210">
    <property type="protein sequence ID" value="OIQ63208.1"/>
    <property type="molecule type" value="Genomic_DNA"/>
</dbReference>
<dbReference type="AlphaFoldDB" id="A0A1J5NYB1"/>
<proteinExistence type="predicted"/>
<evidence type="ECO:0000313" key="1">
    <source>
        <dbReference type="EMBL" id="OIQ63208.1"/>
    </source>
</evidence>
<name>A0A1J5NYB1_9ZZZZ</name>
<comment type="caution">
    <text evidence="1">The sequence shown here is derived from an EMBL/GenBank/DDBJ whole genome shotgun (WGS) entry which is preliminary data.</text>
</comment>
<accession>A0A1J5NYB1</accession>
<gene>
    <name evidence="1" type="ORF">GALL_552530</name>
</gene>
<organism evidence="1">
    <name type="scientific">mine drainage metagenome</name>
    <dbReference type="NCBI Taxonomy" id="410659"/>
    <lineage>
        <taxon>unclassified sequences</taxon>
        <taxon>metagenomes</taxon>
        <taxon>ecological metagenomes</taxon>
    </lineage>
</organism>